<sequence length="86" mass="9604">MGVRLFNCPPRKIRDLTNTTTDAPSSLISTNGWPASLTSHQLQDYVSSTSKILYLKSSNLRAKDKKSGVARHWNEWRSTSALLIKG</sequence>
<reference evidence="1" key="1">
    <citation type="submission" date="2023-11" db="EMBL/GenBank/DDBJ databases">
        <title>Genome assemblies of two species of porcelain crab, Petrolisthes cinctipes and Petrolisthes manimaculis (Anomura: Porcellanidae).</title>
        <authorList>
            <person name="Angst P."/>
        </authorList>
    </citation>
    <scope>NUCLEOTIDE SEQUENCE</scope>
    <source>
        <strain evidence="1">PB745_02</strain>
        <tissue evidence="1">Gill</tissue>
    </source>
</reference>
<protein>
    <submittedName>
        <fullName evidence="1">Uncharacterized protein</fullName>
    </submittedName>
</protein>
<proteinExistence type="predicted"/>
<evidence type="ECO:0000313" key="2">
    <source>
        <dbReference type="Proteomes" id="UP001292094"/>
    </source>
</evidence>
<gene>
    <name evidence="1" type="ORF">Pmani_011353</name>
</gene>
<comment type="caution">
    <text evidence="1">The sequence shown here is derived from an EMBL/GenBank/DDBJ whole genome shotgun (WGS) entry which is preliminary data.</text>
</comment>
<keyword evidence="2" id="KW-1185">Reference proteome</keyword>
<accession>A0AAE1UEI6</accession>
<dbReference type="Proteomes" id="UP001292094">
    <property type="component" value="Unassembled WGS sequence"/>
</dbReference>
<dbReference type="EMBL" id="JAWZYT010000913">
    <property type="protein sequence ID" value="KAK4317571.1"/>
    <property type="molecule type" value="Genomic_DNA"/>
</dbReference>
<evidence type="ECO:0000313" key="1">
    <source>
        <dbReference type="EMBL" id="KAK4317571.1"/>
    </source>
</evidence>
<organism evidence="1 2">
    <name type="scientific">Petrolisthes manimaculis</name>
    <dbReference type="NCBI Taxonomy" id="1843537"/>
    <lineage>
        <taxon>Eukaryota</taxon>
        <taxon>Metazoa</taxon>
        <taxon>Ecdysozoa</taxon>
        <taxon>Arthropoda</taxon>
        <taxon>Crustacea</taxon>
        <taxon>Multicrustacea</taxon>
        <taxon>Malacostraca</taxon>
        <taxon>Eumalacostraca</taxon>
        <taxon>Eucarida</taxon>
        <taxon>Decapoda</taxon>
        <taxon>Pleocyemata</taxon>
        <taxon>Anomura</taxon>
        <taxon>Galatheoidea</taxon>
        <taxon>Porcellanidae</taxon>
        <taxon>Petrolisthes</taxon>
    </lineage>
</organism>
<dbReference type="AlphaFoldDB" id="A0AAE1UEI6"/>
<name>A0AAE1UEI6_9EUCA</name>